<protein>
    <submittedName>
        <fullName evidence="2">Uncharacterized protein</fullName>
    </submittedName>
</protein>
<organism evidence="2 3">
    <name type="scientific">Clonostachys solani</name>
    <dbReference type="NCBI Taxonomy" id="160281"/>
    <lineage>
        <taxon>Eukaryota</taxon>
        <taxon>Fungi</taxon>
        <taxon>Dikarya</taxon>
        <taxon>Ascomycota</taxon>
        <taxon>Pezizomycotina</taxon>
        <taxon>Sordariomycetes</taxon>
        <taxon>Hypocreomycetidae</taxon>
        <taxon>Hypocreales</taxon>
        <taxon>Bionectriaceae</taxon>
        <taxon>Clonostachys</taxon>
    </lineage>
</organism>
<sequence>MNTSMSEKALLSSYVPPQEHSPPAYEEVQTKPAHAAISAQGTPALFPRECIFTYRLSHSHSYLGAKRDEPLFLVKTPRLLMGTGDILLLSGTDKLDTPLASAGALKIRSGSTCASQLRLKPRLGGSFTQPMDIDVTVGTKNKYQFTVPVGPANRPETFEWRQSTGELVRSLAGGFQYGMKLVRLDGPAGGSINSSHDGKVTVVGGDGKPIVAVFAAMRPQANNAKFHFMNEGATGELGEVFELAAMISFIRLFELQLSQGGVAIGPCFGSVARS</sequence>
<dbReference type="Proteomes" id="UP000775872">
    <property type="component" value="Unassembled WGS sequence"/>
</dbReference>
<evidence type="ECO:0000313" key="3">
    <source>
        <dbReference type="Proteomes" id="UP000775872"/>
    </source>
</evidence>
<dbReference type="AlphaFoldDB" id="A0A9P0EPA9"/>
<gene>
    <name evidence="2" type="ORF">CSOL1703_00018315</name>
</gene>
<feature type="region of interest" description="Disordered" evidence="1">
    <location>
        <begin position="1"/>
        <end position="24"/>
    </location>
</feature>
<name>A0A9P0EPA9_9HYPO</name>
<reference evidence="2" key="1">
    <citation type="submission" date="2021-10" db="EMBL/GenBank/DDBJ databases">
        <authorList>
            <person name="Piombo E."/>
        </authorList>
    </citation>
    <scope>NUCLEOTIDE SEQUENCE</scope>
</reference>
<dbReference type="OrthoDB" id="3431997at2759"/>
<proteinExistence type="predicted"/>
<evidence type="ECO:0000313" key="2">
    <source>
        <dbReference type="EMBL" id="CAH0057037.1"/>
    </source>
</evidence>
<accession>A0A9P0EPA9</accession>
<keyword evidence="3" id="KW-1185">Reference proteome</keyword>
<evidence type="ECO:0000256" key="1">
    <source>
        <dbReference type="SAM" id="MobiDB-lite"/>
    </source>
</evidence>
<comment type="caution">
    <text evidence="2">The sequence shown here is derived from an EMBL/GenBank/DDBJ whole genome shotgun (WGS) entry which is preliminary data.</text>
</comment>
<dbReference type="EMBL" id="CABFOC020000073">
    <property type="protein sequence ID" value="CAH0057037.1"/>
    <property type="molecule type" value="Genomic_DNA"/>
</dbReference>